<sequence length="502" mass="55265">MVTPTCAISRFSKNEEGIIERQICGSDLDKADVPKLICSVLINEIQSQNFQMVPGQNSNGNEKCFKIEVFKALDFEEQTTYLLEIVLSDGLFNASTYVPLIVEDRPDQPPQWSRFPSIISFPEDTQVGHVIAVFVARDGDLGINQPIRYELREASETGNENIELNPETGDLTLVKQIDRDVNGAESYVLEFEIFAIEDDDSSEGITGDVLMTVTDVNDNIPTFSSPGPYAVLVPEGTVGNIIFDQFIEVADRDFGINGSYSAEILLEDPEVATGKLQILNPFTGTAKGSQVKVTEDADTTHVSEADFTIMLEDINDNYPVFVNKPPDGYKVAMSEAAEVGTEFDIDFIVEDADVSPEFGKESLRFELIFAGVLEGKININQITGKMALIQTVDREQILVVVNVIVSLYDMEGKNGSLSTEATVAITITDVNDEQPVLTLPSTVESLLEGFGELPPGDNSIVVQEIFATDPDEEPDLNMFIDWLDTKFYKNGIVLSDVDFSPQ</sequence>
<evidence type="ECO:0000313" key="6">
    <source>
        <dbReference type="Proteomes" id="UP001187531"/>
    </source>
</evidence>
<feature type="domain" description="Cadherin" evidence="4">
    <location>
        <begin position="113"/>
        <end position="223"/>
    </location>
</feature>
<gene>
    <name evidence="5" type="ORF">QYM36_000039</name>
</gene>
<dbReference type="Proteomes" id="UP001187531">
    <property type="component" value="Unassembled WGS sequence"/>
</dbReference>
<name>A0AA88IC80_ARTSF</name>
<dbReference type="EMBL" id="JAVRJZ010000002">
    <property type="protein sequence ID" value="KAK2725403.1"/>
    <property type="molecule type" value="Genomic_DNA"/>
</dbReference>
<dbReference type="GO" id="GO:0007156">
    <property type="term" value="P:homophilic cell adhesion via plasma membrane adhesion molecules"/>
    <property type="evidence" value="ECO:0007669"/>
    <property type="project" value="InterPro"/>
</dbReference>
<evidence type="ECO:0000256" key="1">
    <source>
        <dbReference type="ARBA" id="ARBA00022692"/>
    </source>
</evidence>
<dbReference type="GO" id="GO:0005509">
    <property type="term" value="F:calcium ion binding"/>
    <property type="evidence" value="ECO:0007669"/>
    <property type="project" value="UniProtKB-UniRule"/>
</dbReference>
<feature type="domain" description="Cadherin" evidence="4">
    <location>
        <begin position="325"/>
        <end position="437"/>
    </location>
</feature>
<keyword evidence="1" id="KW-0812">Transmembrane</keyword>
<dbReference type="SUPFAM" id="SSF49313">
    <property type="entry name" value="Cadherin-like"/>
    <property type="match status" value="3"/>
</dbReference>
<organism evidence="5 6">
    <name type="scientific">Artemia franciscana</name>
    <name type="common">Brine shrimp</name>
    <name type="synonym">Artemia sanfranciscana</name>
    <dbReference type="NCBI Taxonomy" id="6661"/>
    <lineage>
        <taxon>Eukaryota</taxon>
        <taxon>Metazoa</taxon>
        <taxon>Ecdysozoa</taxon>
        <taxon>Arthropoda</taxon>
        <taxon>Crustacea</taxon>
        <taxon>Branchiopoda</taxon>
        <taxon>Anostraca</taxon>
        <taxon>Artemiidae</taxon>
        <taxon>Artemia</taxon>
    </lineage>
</organism>
<dbReference type="InterPro" id="IPR015919">
    <property type="entry name" value="Cadherin-like_sf"/>
</dbReference>
<dbReference type="GO" id="GO:0005886">
    <property type="term" value="C:plasma membrane"/>
    <property type="evidence" value="ECO:0007669"/>
    <property type="project" value="UniProtKB-SubCell"/>
</dbReference>
<protein>
    <recommendedName>
        <fullName evidence="4">Cadherin domain-containing protein</fullName>
    </recommendedName>
</protein>
<dbReference type="Pfam" id="PF00028">
    <property type="entry name" value="Cadherin"/>
    <property type="match status" value="1"/>
</dbReference>
<feature type="non-terminal residue" evidence="5">
    <location>
        <position position="502"/>
    </location>
</feature>
<evidence type="ECO:0000256" key="2">
    <source>
        <dbReference type="ARBA" id="ARBA00022989"/>
    </source>
</evidence>
<dbReference type="AlphaFoldDB" id="A0AA88IC80"/>
<feature type="domain" description="Cadherin" evidence="4">
    <location>
        <begin position="19"/>
        <end position="112"/>
    </location>
</feature>
<dbReference type="PRINTS" id="PR00205">
    <property type="entry name" value="CADHERIN"/>
</dbReference>
<comment type="caution">
    <text evidence="5">The sequence shown here is derived from an EMBL/GenBank/DDBJ whole genome shotgun (WGS) entry which is preliminary data.</text>
</comment>
<evidence type="ECO:0000256" key="3">
    <source>
        <dbReference type="PROSITE-ProRule" id="PRU00043"/>
    </source>
</evidence>
<dbReference type="PANTHER" id="PTHR24026:SF126">
    <property type="entry name" value="PROTOCADHERIN FAT 4"/>
    <property type="match status" value="1"/>
</dbReference>
<dbReference type="SMART" id="SM00112">
    <property type="entry name" value="CA"/>
    <property type="match status" value="3"/>
</dbReference>
<dbReference type="PROSITE" id="PS50268">
    <property type="entry name" value="CADHERIN_2"/>
    <property type="match status" value="3"/>
</dbReference>
<dbReference type="PANTHER" id="PTHR24026">
    <property type="entry name" value="FAT ATYPICAL CADHERIN-RELATED"/>
    <property type="match status" value="1"/>
</dbReference>
<dbReference type="Gene3D" id="2.60.40.60">
    <property type="entry name" value="Cadherins"/>
    <property type="match status" value="3"/>
</dbReference>
<dbReference type="InterPro" id="IPR002126">
    <property type="entry name" value="Cadherin-like_dom"/>
</dbReference>
<keyword evidence="2" id="KW-0472">Membrane</keyword>
<reference evidence="5" key="1">
    <citation type="submission" date="2023-07" db="EMBL/GenBank/DDBJ databases">
        <title>Chromosome-level genome assembly of Artemia franciscana.</title>
        <authorList>
            <person name="Jo E."/>
        </authorList>
    </citation>
    <scope>NUCLEOTIDE SEQUENCE</scope>
    <source>
        <tissue evidence="5">Whole body</tissue>
    </source>
</reference>
<dbReference type="CDD" id="cd11304">
    <property type="entry name" value="Cadherin_repeat"/>
    <property type="match status" value="2"/>
</dbReference>
<keyword evidence="3" id="KW-0106">Calcium</keyword>
<evidence type="ECO:0000313" key="5">
    <source>
        <dbReference type="EMBL" id="KAK2725403.1"/>
    </source>
</evidence>
<keyword evidence="6" id="KW-1185">Reference proteome</keyword>
<accession>A0AA88IC80</accession>
<evidence type="ECO:0000259" key="4">
    <source>
        <dbReference type="PROSITE" id="PS50268"/>
    </source>
</evidence>
<proteinExistence type="predicted"/>
<keyword evidence="2" id="KW-1133">Transmembrane helix</keyword>